<dbReference type="Proteomes" id="UP000653305">
    <property type="component" value="Unassembled WGS sequence"/>
</dbReference>
<keyword evidence="2" id="KW-0805">Transcription regulation</keyword>
<sequence length="249" mass="27417">MKRRSESEFSFTLVRVAVAQICQSTGFKGSQSPALEALTDVATRYLQAIAKLAAASANFGWRTESNFPDIIVALEDLASVQGFRGFSSIRSPSLYTSAVIKDLIEFVKYTDEIPFAQPLPPMGIYSRKGKFPKLYGLSRGYYSLGRCRHVPRWLPAVPAVEEKLKEVELRKEVKWGCLDGVGESKDGNQGCSERKRVERALDSEKIEVLPGKRGKVRFKMGVAAMGGGCDSVTVGNLRGVGIGKRVWCE</sequence>
<name>A0A830BGD6_9LAMI</name>
<dbReference type="AlphaFoldDB" id="A0A830BGD6"/>
<keyword evidence="4" id="KW-0539">Nucleus</keyword>
<reference evidence="6" key="1">
    <citation type="submission" date="2020-07" db="EMBL/GenBank/DDBJ databases">
        <title>Ethylene signaling mediates host invasion by parasitic plants.</title>
        <authorList>
            <person name="Yoshida S."/>
        </authorList>
    </citation>
    <scope>NUCLEOTIDE SEQUENCE</scope>
    <source>
        <strain evidence="6">Okayama</strain>
    </source>
</reference>
<dbReference type="PANTHER" id="PTHR46338">
    <property type="entry name" value="TRANSCRIPTION INITIATION FACTOR TFIID SUBUNIT 8"/>
    <property type="match status" value="1"/>
</dbReference>
<dbReference type="Pfam" id="PF07524">
    <property type="entry name" value="Bromo_TP"/>
    <property type="match status" value="1"/>
</dbReference>
<evidence type="ECO:0000313" key="6">
    <source>
        <dbReference type="EMBL" id="GFP84188.1"/>
    </source>
</evidence>
<evidence type="ECO:0000256" key="2">
    <source>
        <dbReference type="ARBA" id="ARBA00023015"/>
    </source>
</evidence>
<evidence type="ECO:0000256" key="1">
    <source>
        <dbReference type="ARBA" id="ARBA00004123"/>
    </source>
</evidence>
<keyword evidence="7" id="KW-1185">Reference proteome</keyword>
<gene>
    <name evidence="6" type="ORF">PHJA_000562500</name>
</gene>
<dbReference type="GO" id="GO:0046982">
    <property type="term" value="F:protein heterodimerization activity"/>
    <property type="evidence" value="ECO:0007669"/>
    <property type="project" value="InterPro"/>
</dbReference>
<dbReference type="EMBL" id="BMAC01000079">
    <property type="protein sequence ID" value="GFP84188.1"/>
    <property type="molecule type" value="Genomic_DNA"/>
</dbReference>
<protein>
    <submittedName>
        <fullName evidence="6">Transcription initiation factor TFIID subunit 8</fullName>
    </submittedName>
</protein>
<comment type="caution">
    <text evidence="6">The sequence shown here is derived from an EMBL/GenBank/DDBJ whole genome shotgun (WGS) entry which is preliminary data.</text>
</comment>
<dbReference type="InterPro" id="IPR037818">
    <property type="entry name" value="TAF8"/>
</dbReference>
<keyword evidence="3" id="KW-0804">Transcription</keyword>
<dbReference type="SMART" id="SM00576">
    <property type="entry name" value="BTP"/>
    <property type="match status" value="1"/>
</dbReference>
<dbReference type="Gene3D" id="1.10.20.10">
    <property type="entry name" value="Histone, subunit A"/>
    <property type="match status" value="1"/>
</dbReference>
<dbReference type="GO" id="GO:0005669">
    <property type="term" value="C:transcription factor TFIID complex"/>
    <property type="evidence" value="ECO:0007669"/>
    <property type="project" value="InterPro"/>
</dbReference>
<dbReference type="PANTHER" id="PTHR46338:SF13">
    <property type="entry name" value="TRANSCRIPTION INITIATION FACTOR TFIID SUBUNIT 8-LIKE"/>
    <property type="match status" value="1"/>
</dbReference>
<proteinExistence type="predicted"/>
<feature type="domain" description="Bromodomain associated" evidence="5">
    <location>
        <begin position="7"/>
        <end position="83"/>
    </location>
</feature>
<dbReference type="OrthoDB" id="436852at2759"/>
<evidence type="ECO:0000259" key="5">
    <source>
        <dbReference type="SMART" id="SM00576"/>
    </source>
</evidence>
<dbReference type="InterPro" id="IPR006565">
    <property type="entry name" value="BTP"/>
</dbReference>
<dbReference type="InterPro" id="IPR009072">
    <property type="entry name" value="Histone-fold"/>
</dbReference>
<organism evidence="6 7">
    <name type="scientific">Phtheirospermum japonicum</name>
    <dbReference type="NCBI Taxonomy" id="374723"/>
    <lineage>
        <taxon>Eukaryota</taxon>
        <taxon>Viridiplantae</taxon>
        <taxon>Streptophyta</taxon>
        <taxon>Embryophyta</taxon>
        <taxon>Tracheophyta</taxon>
        <taxon>Spermatophyta</taxon>
        <taxon>Magnoliopsida</taxon>
        <taxon>eudicotyledons</taxon>
        <taxon>Gunneridae</taxon>
        <taxon>Pentapetalae</taxon>
        <taxon>asterids</taxon>
        <taxon>lamiids</taxon>
        <taxon>Lamiales</taxon>
        <taxon>Orobanchaceae</taxon>
        <taxon>Orobanchaceae incertae sedis</taxon>
        <taxon>Phtheirospermum</taxon>
    </lineage>
</organism>
<comment type="subcellular location">
    <subcellularLocation>
        <location evidence="1">Nucleus</location>
    </subcellularLocation>
</comment>
<evidence type="ECO:0000256" key="4">
    <source>
        <dbReference type="ARBA" id="ARBA00023242"/>
    </source>
</evidence>
<accession>A0A830BGD6</accession>
<evidence type="ECO:0000313" key="7">
    <source>
        <dbReference type="Proteomes" id="UP000653305"/>
    </source>
</evidence>
<evidence type="ECO:0000256" key="3">
    <source>
        <dbReference type="ARBA" id="ARBA00023163"/>
    </source>
</evidence>